<proteinExistence type="predicted"/>
<dbReference type="InterPro" id="IPR039418">
    <property type="entry name" value="LexA-like"/>
</dbReference>
<dbReference type="Gene3D" id="2.10.109.10">
    <property type="entry name" value="Umud Fragment, subunit A"/>
    <property type="match status" value="1"/>
</dbReference>
<name>A0ABT0E220_9SPHN</name>
<dbReference type="CDD" id="cd06529">
    <property type="entry name" value="S24_LexA-like"/>
    <property type="match status" value="1"/>
</dbReference>
<keyword evidence="3" id="KW-0804">Transcription</keyword>
<evidence type="ECO:0000313" key="5">
    <source>
        <dbReference type="EMBL" id="MCK0533423.1"/>
    </source>
</evidence>
<dbReference type="PANTHER" id="PTHR40661">
    <property type="match status" value="1"/>
</dbReference>
<organism evidence="5 6">
    <name type="scientific">Sphingobium agri</name>
    <dbReference type="NCBI Taxonomy" id="2933566"/>
    <lineage>
        <taxon>Bacteria</taxon>
        <taxon>Pseudomonadati</taxon>
        <taxon>Pseudomonadota</taxon>
        <taxon>Alphaproteobacteria</taxon>
        <taxon>Sphingomonadales</taxon>
        <taxon>Sphingomonadaceae</taxon>
        <taxon>Sphingobium</taxon>
    </lineage>
</organism>
<dbReference type="PROSITE" id="PS50943">
    <property type="entry name" value="HTH_CROC1"/>
    <property type="match status" value="1"/>
</dbReference>
<feature type="domain" description="HTH cro/C1-type" evidence="4">
    <location>
        <begin position="14"/>
        <end position="69"/>
    </location>
</feature>
<dbReference type="RefSeq" id="WP_247234605.1">
    <property type="nucleotide sequence ID" value="NZ_JALKHS010000021.1"/>
</dbReference>
<evidence type="ECO:0000313" key="6">
    <source>
        <dbReference type="Proteomes" id="UP001203512"/>
    </source>
</evidence>
<gene>
    <name evidence="5" type="ORF">MU848_17675</name>
</gene>
<keyword evidence="1" id="KW-0805">Transcription regulation</keyword>
<dbReference type="InterPro" id="IPR036286">
    <property type="entry name" value="LexA/Signal_pep-like_sf"/>
</dbReference>
<dbReference type="EMBL" id="JALKHS010000021">
    <property type="protein sequence ID" value="MCK0533423.1"/>
    <property type="molecule type" value="Genomic_DNA"/>
</dbReference>
<evidence type="ECO:0000256" key="1">
    <source>
        <dbReference type="ARBA" id="ARBA00023015"/>
    </source>
</evidence>
<dbReference type="SUPFAM" id="SSF47413">
    <property type="entry name" value="lambda repressor-like DNA-binding domains"/>
    <property type="match status" value="1"/>
</dbReference>
<dbReference type="InterPro" id="IPR015927">
    <property type="entry name" value="Peptidase_S24_S26A/B/C"/>
</dbReference>
<keyword evidence="2" id="KW-0238">DNA-binding</keyword>
<comment type="caution">
    <text evidence="5">The sequence shown here is derived from an EMBL/GenBank/DDBJ whole genome shotgun (WGS) entry which is preliminary data.</text>
</comment>
<evidence type="ECO:0000256" key="2">
    <source>
        <dbReference type="ARBA" id="ARBA00023125"/>
    </source>
</evidence>
<dbReference type="Pfam" id="PF13443">
    <property type="entry name" value="HTH_26"/>
    <property type="match status" value="1"/>
</dbReference>
<accession>A0ABT0E220</accession>
<dbReference type="PANTHER" id="PTHR40661:SF1">
    <property type="entry name" value="HTH CRO_C1-TYPE DOMAIN-CONTAINING PROTEIN"/>
    <property type="match status" value="1"/>
</dbReference>
<dbReference type="Proteomes" id="UP001203512">
    <property type="component" value="Unassembled WGS sequence"/>
</dbReference>
<dbReference type="InterPro" id="IPR010982">
    <property type="entry name" value="Lambda_DNA-bd_dom_sf"/>
</dbReference>
<evidence type="ECO:0000256" key="3">
    <source>
        <dbReference type="ARBA" id="ARBA00023163"/>
    </source>
</evidence>
<dbReference type="Pfam" id="PF00717">
    <property type="entry name" value="Peptidase_S24"/>
    <property type="match status" value="1"/>
</dbReference>
<dbReference type="Gene3D" id="1.10.260.40">
    <property type="entry name" value="lambda repressor-like DNA-binding domains"/>
    <property type="match status" value="1"/>
</dbReference>
<sequence>MQHLSEVDRVREALRNLMERRQIKSKPLAKKAGLGETSVRDFLDREGSDVKLGTLRRLADALDAPLEDLLGFEQVPITGRVGAGGSIVFDETSGIETAPRPPGAVGPLEALEVVGDSMLPRYSSGDIVYISRQHDGVLEHYIGEYCAVRLATGETYIKLLARGSRPGFHTLRSLNAADIEDVEVTWATPIIFVMPRAGRTLLQK</sequence>
<dbReference type="SUPFAM" id="SSF51306">
    <property type="entry name" value="LexA/Signal peptidase"/>
    <property type="match status" value="1"/>
</dbReference>
<evidence type="ECO:0000259" key="4">
    <source>
        <dbReference type="PROSITE" id="PS50943"/>
    </source>
</evidence>
<protein>
    <submittedName>
        <fullName evidence="5">Helix-turn-helix domain-containing protein</fullName>
    </submittedName>
</protein>
<dbReference type="InterPro" id="IPR001387">
    <property type="entry name" value="Cro/C1-type_HTH"/>
</dbReference>
<reference evidence="5 6" key="1">
    <citation type="submission" date="2022-04" db="EMBL/GenBank/DDBJ databases">
        <authorList>
            <person name="Huq M.A."/>
        </authorList>
    </citation>
    <scope>NUCLEOTIDE SEQUENCE [LARGE SCALE GENOMIC DNA]</scope>
    <source>
        <strain evidence="5 6">MAH-33</strain>
    </source>
</reference>
<keyword evidence="6" id="KW-1185">Reference proteome</keyword>